<feature type="domain" description="PAS" evidence="1">
    <location>
        <begin position="12"/>
        <end position="73"/>
    </location>
</feature>
<dbReference type="Pfam" id="PF13426">
    <property type="entry name" value="PAS_9"/>
    <property type="match status" value="1"/>
</dbReference>
<protein>
    <submittedName>
        <fullName evidence="4">PAS domain S-box-containing protein/diguanylate cyclase (GGDEF) domain-containing protein</fullName>
    </submittedName>
</protein>
<dbReference type="CDD" id="cd01949">
    <property type="entry name" value="GGDEF"/>
    <property type="match status" value="1"/>
</dbReference>
<dbReference type="Proteomes" id="UP000199301">
    <property type="component" value="Unassembled WGS sequence"/>
</dbReference>
<dbReference type="CDD" id="cd00130">
    <property type="entry name" value="PAS"/>
    <property type="match status" value="2"/>
</dbReference>
<evidence type="ECO:0000259" key="3">
    <source>
        <dbReference type="PROSITE" id="PS50887"/>
    </source>
</evidence>
<dbReference type="EMBL" id="FNKO01000002">
    <property type="protein sequence ID" value="SDQ89160.1"/>
    <property type="molecule type" value="Genomic_DNA"/>
</dbReference>
<dbReference type="Pfam" id="PF00989">
    <property type="entry name" value="PAS"/>
    <property type="match status" value="1"/>
</dbReference>
<dbReference type="SUPFAM" id="SSF55785">
    <property type="entry name" value="PYP-like sensor domain (PAS domain)"/>
    <property type="match status" value="2"/>
</dbReference>
<evidence type="ECO:0000313" key="4">
    <source>
        <dbReference type="EMBL" id="SDQ89160.1"/>
    </source>
</evidence>
<dbReference type="Gene3D" id="3.30.70.270">
    <property type="match status" value="1"/>
</dbReference>
<dbReference type="RefSeq" id="WP_092527528.1">
    <property type="nucleotide sequence ID" value="NZ_FNKO01000002.1"/>
</dbReference>
<feature type="domain" description="PAS" evidence="1">
    <location>
        <begin position="123"/>
        <end position="193"/>
    </location>
</feature>
<dbReference type="GO" id="GO:0006355">
    <property type="term" value="P:regulation of DNA-templated transcription"/>
    <property type="evidence" value="ECO:0007669"/>
    <property type="project" value="InterPro"/>
</dbReference>
<feature type="domain" description="PAC" evidence="2">
    <location>
        <begin position="77"/>
        <end position="129"/>
    </location>
</feature>
<dbReference type="NCBIfam" id="TIGR00229">
    <property type="entry name" value="sensory_box"/>
    <property type="match status" value="2"/>
</dbReference>
<keyword evidence="5" id="KW-1185">Reference proteome</keyword>
<dbReference type="SUPFAM" id="SSF55073">
    <property type="entry name" value="Nucleotide cyclase"/>
    <property type="match status" value="1"/>
</dbReference>
<dbReference type="InterPro" id="IPR000700">
    <property type="entry name" value="PAS-assoc_C"/>
</dbReference>
<dbReference type="InterPro" id="IPR052155">
    <property type="entry name" value="Biofilm_reg_signaling"/>
</dbReference>
<dbReference type="PROSITE" id="PS50112">
    <property type="entry name" value="PAS"/>
    <property type="match status" value="2"/>
</dbReference>
<gene>
    <name evidence="4" type="ORF">SAMN04489718_2581</name>
</gene>
<evidence type="ECO:0000313" key="5">
    <source>
        <dbReference type="Proteomes" id="UP000199301"/>
    </source>
</evidence>
<dbReference type="NCBIfam" id="TIGR00254">
    <property type="entry name" value="GGDEF"/>
    <property type="match status" value="1"/>
</dbReference>
<dbReference type="Gene3D" id="3.30.450.20">
    <property type="entry name" value="PAS domain"/>
    <property type="match status" value="2"/>
</dbReference>
<dbReference type="PROSITE" id="PS50113">
    <property type="entry name" value="PAC"/>
    <property type="match status" value="1"/>
</dbReference>
<dbReference type="InterPro" id="IPR043128">
    <property type="entry name" value="Rev_trsase/Diguanyl_cyclase"/>
</dbReference>
<dbReference type="STRING" id="995062.SAMN04489718_2581"/>
<dbReference type="InterPro" id="IPR035965">
    <property type="entry name" value="PAS-like_dom_sf"/>
</dbReference>
<dbReference type="InterPro" id="IPR000014">
    <property type="entry name" value="PAS"/>
</dbReference>
<dbReference type="InterPro" id="IPR029787">
    <property type="entry name" value="Nucleotide_cyclase"/>
</dbReference>
<sequence length="410" mass="45257">MSSTVPWESLWKQLAGPIALIDLQGRHVDVNPAMCRLLGYERERLLELLPVEVTHQDDYALAEETIRDLVAGRIDSFSSEKRLLRADGDVILVLVTSSLLRASDGSTLLIASQFHDITDRYGAELLWRRTLGDAPIGMALMDLEGYCTEVNARLCELVGYGRGELLGRRSSELVYEGDKEQVDSLYPQFRAGRTESANLELCLRHRDGHPFWTLARIGVVQGLDDRPAYVVSQYEPLGDDAQVDEGRLAELTRMALHDPLTGLANRSLLLDRFHQELTKLPEQGGVLAVLMIDLDGFKPINDRYGHNAGDRVLQAAAQEVSSAVRSSDTVARIGGDEFVVLAVLAEPAQAEELRARVAQQLNSATPAPEQRVRLGASVGLTTTRDPSVTPHDLLAGADRDMYARKFARSH</sequence>
<dbReference type="InterPro" id="IPR013767">
    <property type="entry name" value="PAS_fold"/>
</dbReference>
<dbReference type="InterPro" id="IPR000160">
    <property type="entry name" value="GGDEF_dom"/>
</dbReference>
<dbReference type="SMART" id="SM00086">
    <property type="entry name" value="PAC"/>
    <property type="match status" value="2"/>
</dbReference>
<proteinExistence type="predicted"/>
<name>A0A1H1EKS0_9ACTN</name>
<reference evidence="5" key="1">
    <citation type="submission" date="2016-10" db="EMBL/GenBank/DDBJ databases">
        <authorList>
            <person name="Varghese N."/>
            <person name="Submissions S."/>
        </authorList>
    </citation>
    <scope>NUCLEOTIDE SEQUENCE [LARGE SCALE GENOMIC DNA]</scope>
    <source>
        <strain evidence="5">DSM 45459</strain>
    </source>
</reference>
<dbReference type="SMART" id="SM00091">
    <property type="entry name" value="PAS"/>
    <property type="match status" value="2"/>
</dbReference>
<dbReference type="Pfam" id="PF00990">
    <property type="entry name" value="GGDEF"/>
    <property type="match status" value="1"/>
</dbReference>
<dbReference type="PANTHER" id="PTHR44757:SF2">
    <property type="entry name" value="BIOFILM ARCHITECTURE MAINTENANCE PROTEIN MBAA"/>
    <property type="match status" value="1"/>
</dbReference>
<dbReference type="PANTHER" id="PTHR44757">
    <property type="entry name" value="DIGUANYLATE CYCLASE DGCP"/>
    <property type="match status" value="1"/>
</dbReference>
<organism evidence="4 5">
    <name type="scientific">Actinopolyspora saharensis</name>
    <dbReference type="NCBI Taxonomy" id="995062"/>
    <lineage>
        <taxon>Bacteria</taxon>
        <taxon>Bacillati</taxon>
        <taxon>Actinomycetota</taxon>
        <taxon>Actinomycetes</taxon>
        <taxon>Actinopolysporales</taxon>
        <taxon>Actinopolysporaceae</taxon>
        <taxon>Actinopolyspora</taxon>
    </lineage>
</organism>
<dbReference type="AlphaFoldDB" id="A0A1H1EKS0"/>
<evidence type="ECO:0000259" key="1">
    <source>
        <dbReference type="PROSITE" id="PS50112"/>
    </source>
</evidence>
<dbReference type="OrthoDB" id="23692at2"/>
<feature type="domain" description="GGDEF" evidence="3">
    <location>
        <begin position="285"/>
        <end position="410"/>
    </location>
</feature>
<evidence type="ECO:0000259" key="2">
    <source>
        <dbReference type="PROSITE" id="PS50113"/>
    </source>
</evidence>
<accession>A0A1H1EKS0</accession>
<dbReference type="InterPro" id="IPR001610">
    <property type="entry name" value="PAC"/>
</dbReference>
<dbReference type="SMART" id="SM00267">
    <property type="entry name" value="GGDEF"/>
    <property type="match status" value="1"/>
</dbReference>
<dbReference type="PROSITE" id="PS50887">
    <property type="entry name" value="GGDEF"/>
    <property type="match status" value="1"/>
</dbReference>